<protein>
    <submittedName>
        <fullName evidence="1">Uncharacterized protein</fullName>
    </submittedName>
</protein>
<sequence length="134" mass="15055">MLNMREEVVLCTIPVVGMGAMRLMSYKDKLDLPPHSPASPVLNLGRISAAKDLGLEWKWIDQFEGHPSIRLKDSLFCLLNQNFDGAGTYMFQIDDEHVIDTTKAGIIAHLINRFCETCGTGLVVWNGTRDIYED</sequence>
<comment type="caution">
    <text evidence="1">The sequence shown here is derived from an EMBL/GenBank/DDBJ whole genome shotgun (WGS) entry which is preliminary data.</text>
</comment>
<dbReference type="Proteomes" id="UP000826656">
    <property type="component" value="Unassembled WGS sequence"/>
</dbReference>
<gene>
    <name evidence="1" type="ORF">KY290_005793</name>
</gene>
<keyword evidence="2" id="KW-1185">Reference proteome</keyword>
<evidence type="ECO:0000313" key="1">
    <source>
        <dbReference type="EMBL" id="KAH0779366.1"/>
    </source>
</evidence>
<reference evidence="1 2" key="1">
    <citation type="journal article" date="2021" name="bioRxiv">
        <title>Chromosome-scale and haplotype-resolved genome assembly of a tetraploid potato cultivar.</title>
        <authorList>
            <person name="Sun H."/>
            <person name="Jiao W.-B."/>
            <person name="Krause K."/>
            <person name="Campoy J.A."/>
            <person name="Goel M."/>
            <person name="Folz-Donahue K."/>
            <person name="Kukat C."/>
            <person name="Huettel B."/>
            <person name="Schneeberger K."/>
        </authorList>
    </citation>
    <scope>NUCLEOTIDE SEQUENCE [LARGE SCALE GENOMIC DNA]</scope>
    <source>
        <strain evidence="1">SolTubOtavaFocal</strain>
        <tissue evidence="1">Leaves</tissue>
    </source>
</reference>
<accession>A0ABQ7WF62</accession>
<proteinExistence type="predicted"/>
<evidence type="ECO:0000313" key="2">
    <source>
        <dbReference type="Proteomes" id="UP000826656"/>
    </source>
</evidence>
<organism evidence="1 2">
    <name type="scientific">Solanum tuberosum</name>
    <name type="common">Potato</name>
    <dbReference type="NCBI Taxonomy" id="4113"/>
    <lineage>
        <taxon>Eukaryota</taxon>
        <taxon>Viridiplantae</taxon>
        <taxon>Streptophyta</taxon>
        <taxon>Embryophyta</taxon>
        <taxon>Tracheophyta</taxon>
        <taxon>Spermatophyta</taxon>
        <taxon>Magnoliopsida</taxon>
        <taxon>eudicotyledons</taxon>
        <taxon>Gunneridae</taxon>
        <taxon>Pentapetalae</taxon>
        <taxon>asterids</taxon>
        <taxon>lamiids</taxon>
        <taxon>Solanales</taxon>
        <taxon>Solanaceae</taxon>
        <taxon>Solanoideae</taxon>
        <taxon>Solaneae</taxon>
        <taxon>Solanum</taxon>
    </lineage>
</organism>
<name>A0ABQ7WF62_SOLTU</name>
<dbReference type="EMBL" id="JAIVGD010000002">
    <property type="protein sequence ID" value="KAH0779366.1"/>
    <property type="molecule type" value="Genomic_DNA"/>
</dbReference>